<organism evidence="1 2">
    <name type="scientific">Ameca splendens</name>
    <dbReference type="NCBI Taxonomy" id="208324"/>
    <lineage>
        <taxon>Eukaryota</taxon>
        <taxon>Metazoa</taxon>
        <taxon>Chordata</taxon>
        <taxon>Craniata</taxon>
        <taxon>Vertebrata</taxon>
        <taxon>Euteleostomi</taxon>
        <taxon>Actinopterygii</taxon>
        <taxon>Neopterygii</taxon>
        <taxon>Teleostei</taxon>
        <taxon>Neoteleostei</taxon>
        <taxon>Acanthomorphata</taxon>
        <taxon>Ovalentaria</taxon>
        <taxon>Atherinomorphae</taxon>
        <taxon>Cyprinodontiformes</taxon>
        <taxon>Goodeidae</taxon>
        <taxon>Ameca</taxon>
    </lineage>
</organism>
<name>A0ABV0Y943_9TELE</name>
<comment type="caution">
    <text evidence="1">The sequence shown here is derived from an EMBL/GenBank/DDBJ whole genome shotgun (WGS) entry which is preliminary data.</text>
</comment>
<reference evidence="1 2" key="1">
    <citation type="submission" date="2021-06" db="EMBL/GenBank/DDBJ databases">
        <authorList>
            <person name="Palmer J.M."/>
        </authorList>
    </citation>
    <scope>NUCLEOTIDE SEQUENCE [LARGE SCALE GENOMIC DNA]</scope>
    <source>
        <strain evidence="1 2">AS_MEX2019</strain>
        <tissue evidence="1">Muscle</tissue>
    </source>
</reference>
<evidence type="ECO:0000313" key="1">
    <source>
        <dbReference type="EMBL" id="MEQ2290073.1"/>
    </source>
</evidence>
<keyword evidence="2" id="KW-1185">Reference proteome</keyword>
<accession>A0ABV0Y943</accession>
<protein>
    <submittedName>
        <fullName evidence="1">Uncharacterized protein</fullName>
    </submittedName>
</protein>
<evidence type="ECO:0000313" key="2">
    <source>
        <dbReference type="Proteomes" id="UP001469553"/>
    </source>
</evidence>
<proteinExistence type="predicted"/>
<dbReference type="EMBL" id="JAHRIP010027447">
    <property type="protein sequence ID" value="MEQ2290073.1"/>
    <property type="molecule type" value="Genomic_DNA"/>
</dbReference>
<dbReference type="Proteomes" id="UP001469553">
    <property type="component" value="Unassembled WGS sequence"/>
</dbReference>
<sequence length="113" mass="12989">MFLLMQPPPSVKLEKTQWTGFDSKTTSYLHTKMWKKMILVISSCYFILTFPSSGAGSNPCDNPAKCLNKNVLVTKITLPRTKEMNSDITMCLYEFNENNINKIQMFLTAIQFH</sequence>
<gene>
    <name evidence="1" type="ORF">AMECASPLE_039611</name>
</gene>